<keyword evidence="1" id="KW-0805">Transcription regulation</keyword>
<dbReference type="EMBL" id="CP007230">
    <property type="protein sequence ID" value="AHK21954.1"/>
    <property type="molecule type" value="Genomic_DNA"/>
</dbReference>
<evidence type="ECO:0000256" key="2">
    <source>
        <dbReference type="ARBA" id="ARBA00023163"/>
    </source>
</evidence>
<dbReference type="EMBL" id="CQBK01000035">
    <property type="protein sequence ID" value="CNI52284.1"/>
    <property type="molecule type" value="Genomic_DNA"/>
</dbReference>
<reference evidence="3 5" key="1">
    <citation type="journal article" date="2014" name="Genome Announc.">
        <title>Genome Sequence of Yersinia similis Y228T, a Member of the Yersinia pseudotuberculosis Complex.</title>
        <authorList>
            <person name="Sprague L.D."/>
            <person name="Neubauer H."/>
        </authorList>
    </citation>
    <scope>NUCLEOTIDE SEQUENCE [LARGE SCALE GENOMIC DNA]</scope>
    <source>
        <strain evidence="3 5">228</strain>
    </source>
</reference>
<evidence type="ECO:0000313" key="5">
    <source>
        <dbReference type="Proteomes" id="UP000019439"/>
    </source>
</evidence>
<evidence type="ECO:0000313" key="4">
    <source>
        <dbReference type="EMBL" id="CNI52284.1"/>
    </source>
</evidence>
<dbReference type="GO" id="GO:0006355">
    <property type="term" value="P:regulation of DNA-templated transcription"/>
    <property type="evidence" value="ECO:0007669"/>
    <property type="project" value="InterPro"/>
</dbReference>
<dbReference type="InterPro" id="IPR036390">
    <property type="entry name" value="WH_DNA-bd_sf"/>
</dbReference>
<organism evidence="4 6">
    <name type="scientific">Yersinia similis</name>
    <dbReference type="NCBI Taxonomy" id="367190"/>
    <lineage>
        <taxon>Bacteria</taxon>
        <taxon>Pseudomonadati</taxon>
        <taxon>Pseudomonadota</taxon>
        <taxon>Gammaproteobacteria</taxon>
        <taxon>Enterobacterales</taxon>
        <taxon>Yersiniaceae</taxon>
        <taxon>Yersinia</taxon>
    </lineage>
</organism>
<evidence type="ECO:0000313" key="6">
    <source>
        <dbReference type="Proteomes" id="UP000038204"/>
    </source>
</evidence>
<reference evidence="4 6" key="2">
    <citation type="submission" date="2015-03" db="EMBL/GenBank/DDBJ databases">
        <authorList>
            <person name="Murphy D."/>
        </authorList>
    </citation>
    <scope>NUCLEOTIDE SEQUENCE [LARGE SCALE GENOMIC DNA]</scope>
    <source>
        <strain evidence="4 6">Y233</strain>
    </source>
</reference>
<dbReference type="InterPro" id="IPR006793">
    <property type="entry name" value="FaeA"/>
</dbReference>
<dbReference type="RefSeq" id="WP_025382334.1">
    <property type="nucleotide sequence ID" value="NZ_CABIHS010000170.1"/>
</dbReference>
<dbReference type="Proteomes" id="UP000019439">
    <property type="component" value="Chromosome"/>
</dbReference>
<dbReference type="Pfam" id="PF04703">
    <property type="entry name" value="FaeA"/>
    <property type="match status" value="1"/>
</dbReference>
<keyword evidence="2" id="KW-0804">Transcription</keyword>
<name>A0A0T9R9X6_9GAMM</name>
<dbReference type="KEGG" id="ysi:BF17_10100"/>
<sequence>MVNYTKKISDLLYTHDYLTTAEIAYALNISVYQARYHLLKEYRKGTISMKTTGRGGKVRWSRTIANGDK</sequence>
<dbReference type="InterPro" id="IPR036388">
    <property type="entry name" value="WH-like_DNA-bd_sf"/>
</dbReference>
<keyword evidence="5" id="KW-1185">Reference proteome</keyword>
<dbReference type="AlphaFoldDB" id="A0A0T9R9X6"/>
<evidence type="ECO:0000256" key="1">
    <source>
        <dbReference type="ARBA" id="ARBA00023015"/>
    </source>
</evidence>
<dbReference type="Proteomes" id="UP000038204">
    <property type="component" value="Unassembled WGS sequence"/>
</dbReference>
<gene>
    <name evidence="3" type="ORF">BF17_10100</name>
    <name evidence="4" type="ORF">ERS008667_03634</name>
</gene>
<proteinExistence type="predicted"/>
<dbReference type="SUPFAM" id="SSF46785">
    <property type="entry name" value="Winged helix' DNA-binding domain"/>
    <property type="match status" value="1"/>
</dbReference>
<dbReference type="Gene3D" id="1.10.10.10">
    <property type="entry name" value="Winged helix-like DNA-binding domain superfamily/Winged helix DNA-binding domain"/>
    <property type="match status" value="1"/>
</dbReference>
<dbReference type="GeneID" id="96663881"/>
<evidence type="ECO:0000313" key="3">
    <source>
        <dbReference type="EMBL" id="AHK21954.1"/>
    </source>
</evidence>
<protein>
    <submittedName>
        <fullName evidence="4">FaeA-like protein</fullName>
    </submittedName>
</protein>
<accession>A0A0T9R9X6</accession>